<feature type="compositionally biased region" description="Polar residues" evidence="8">
    <location>
        <begin position="772"/>
        <end position="788"/>
    </location>
</feature>
<accession>A0A834KMT0</accession>
<feature type="domain" description="Inner centromere protein ARK-binding" evidence="9">
    <location>
        <begin position="798"/>
        <end position="853"/>
    </location>
</feature>
<keyword evidence="7" id="KW-0539">Nucleus</keyword>
<evidence type="ECO:0000256" key="4">
    <source>
        <dbReference type="ARBA" id="ARBA00022490"/>
    </source>
</evidence>
<protein>
    <recommendedName>
        <fullName evidence="9">Inner centromere protein ARK-binding domain-containing protein</fullName>
    </recommendedName>
</protein>
<evidence type="ECO:0000313" key="10">
    <source>
        <dbReference type="EMBL" id="KAF7409626.1"/>
    </source>
</evidence>
<feature type="region of interest" description="Disordered" evidence="8">
    <location>
        <begin position="136"/>
        <end position="194"/>
    </location>
</feature>
<dbReference type="GO" id="GO:0032133">
    <property type="term" value="C:chromosome passenger complex"/>
    <property type="evidence" value="ECO:0007669"/>
    <property type="project" value="TreeGrafter"/>
</dbReference>
<comment type="subcellular location">
    <subcellularLocation>
        <location evidence="2">Cytoplasm</location>
        <location evidence="2">Cytoskeleton</location>
        <location evidence="2">Spindle</location>
    </subcellularLocation>
    <subcellularLocation>
        <location evidence="1">Nucleus</location>
    </subcellularLocation>
</comment>
<dbReference type="PANTHER" id="PTHR13142">
    <property type="entry name" value="INNER CENTROMERE PROTEIN"/>
    <property type="match status" value="1"/>
</dbReference>
<feature type="compositionally biased region" description="Acidic residues" evidence="8">
    <location>
        <begin position="795"/>
        <end position="804"/>
    </location>
</feature>
<dbReference type="GO" id="GO:0030496">
    <property type="term" value="C:midbody"/>
    <property type="evidence" value="ECO:0007669"/>
    <property type="project" value="TreeGrafter"/>
</dbReference>
<evidence type="ECO:0000256" key="8">
    <source>
        <dbReference type="SAM" id="MobiDB-lite"/>
    </source>
</evidence>
<dbReference type="PANTHER" id="PTHR13142:SF1">
    <property type="entry name" value="INNER CENTROMERE PROTEIN"/>
    <property type="match status" value="1"/>
</dbReference>
<feature type="region of interest" description="Disordered" evidence="8">
    <location>
        <begin position="622"/>
        <end position="715"/>
    </location>
</feature>
<reference evidence="10" key="1">
    <citation type="journal article" date="2020" name="G3 (Bethesda)">
        <title>High-Quality Assemblies for Three Invasive Social Wasps from the &lt;i&gt;Vespula&lt;/i&gt; Genus.</title>
        <authorList>
            <person name="Harrop T.W.R."/>
            <person name="Guhlin J."/>
            <person name="McLaughlin G.M."/>
            <person name="Permina E."/>
            <person name="Stockwell P."/>
            <person name="Gilligan J."/>
            <person name="Le Lec M.F."/>
            <person name="Gruber M.A.M."/>
            <person name="Quinn O."/>
            <person name="Lovegrove M."/>
            <person name="Duncan E.J."/>
            <person name="Remnant E.J."/>
            <person name="Van Eeckhoven J."/>
            <person name="Graham B."/>
            <person name="Knapp R.A."/>
            <person name="Langford K.W."/>
            <person name="Kronenberg Z."/>
            <person name="Press M.O."/>
            <person name="Eacker S.M."/>
            <person name="Wilson-Rankin E.E."/>
            <person name="Purcell J."/>
            <person name="Lester P.J."/>
            <person name="Dearden P.K."/>
        </authorList>
    </citation>
    <scope>NUCLEOTIDE SEQUENCE</scope>
    <source>
        <strain evidence="10">Linc-1</strain>
    </source>
</reference>
<dbReference type="AlphaFoldDB" id="A0A834KMT0"/>
<evidence type="ECO:0000256" key="7">
    <source>
        <dbReference type="ARBA" id="ARBA00023242"/>
    </source>
</evidence>
<dbReference type="GO" id="GO:0000281">
    <property type="term" value="P:mitotic cytokinesis"/>
    <property type="evidence" value="ECO:0007669"/>
    <property type="project" value="TreeGrafter"/>
</dbReference>
<comment type="caution">
    <text evidence="10">The sequence shown here is derived from an EMBL/GenBank/DDBJ whole genome shotgun (WGS) entry which is preliminary data.</text>
</comment>
<evidence type="ECO:0000256" key="6">
    <source>
        <dbReference type="ARBA" id="ARBA00023212"/>
    </source>
</evidence>
<dbReference type="EMBL" id="JACSDZ010000003">
    <property type="protein sequence ID" value="KAF7409626.1"/>
    <property type="molecule type" value="Genomic_DNA"/>
</dbReference>
<comment type="similarity">
    <text evidence="3">Belongs to the INCENP family.</text>
</comment>
<sequence length="881" mass="101343">MSTYSKDRIKAMIAKDTEDLFNCCEEVKKSIRDSVDDVLDYLQALIAQISQSTSGPLIAKTPKLVKRKGVQRIETIPEDSVLDTTEIVLLSSVNKDVKLKNESNLEETIGTRTKRKASKTAIDNIIKQQSVSIKSKLRRPESLQQNDNTNKILSDNRIKRSKSSRSSDEDEDKRPAKHTKIEEHKTKSNSLKDINETNINMEMSAAEDNAVKVEENCISTLKHHESSERKISRDIQKESAGKDDIIDEILSAPVTDDIDEPSMYEDALPKHPPIMNSTMKVSSTLLDKMMNVTVVLEPLPRQIILNETVTIKKSSVNSISNELNNKQHIEENNIIRTDKNKLSSCYSSEIKITSKNQADRVQQFKDAMANKEFDELITDDESSPEINKVREKVQNLKVDVNSKRQKKVIQSPSTSDDEVLNTPVRPVMKENAALKEIRSTYKSNALFSPYAKESVKKRVEAFEQVCMSSPKLNDIDAPVRITRTKTRAMAAAEADKTVAQKLARKSLARAKKISLAKQVKDEEFKENKLNIVTNMGTNKLLQNEKVNPKQRQKVTPLSKPRIQLPMSVNRIPKTPVNNQLLPNCKALTASRANIVTSVESLIPIPRTASKQNSIDKIEEKKRKQINDENARRKRDEALRLQTEEKRRKRQEKELKNKLAREAKEKQELEKRQRAEREKEEKARLAQHLQEKQREEMERKRLAQLQRAQEKEEKRKQEEQLRLQRLLEQEEAERLLAEQRRREQEAEKRREAEARAQQQAAIEAMRLKAQMLTGQAKNKQMAANKNQGPVNYILDSEPDDDDSDDESKPKHVIPYWAQPHIRKAQLAMQRYIPDIAVYKFFDTRKCTPDLTELFIGIDRNRLKRTSSAIWKTPPRYSMMETE</sequence>
<keyword evidence="4" id="KW-0963">Cytoplasm</keyword>
<evidence type="ECO:0000313" key="11">
    <source>
        <dbReference type="Proteomes" id="UP000617340"/>
    </source>
</evidence>
<dbReference type="GO" id="GO:0005634">
    <property type="term" value="C:nucleus"/>
    <property type="evidence" value="ECO:0007669"/>
    <property type="project" value="UniProtKB-SubCell"/>
</dbReference>
<evidence type="ECO:0000256" key="1">
    <source>
        <dbReference type="ARBA" id="ARBA00004123"/>
    </source>
</evidence>
<dbReference type="InterPro" id="IPR005635">
    <property type="entry name" value="Inner_centromere_prot_ARK-bd"/>
</dbReference>
<keyword evidence="11" id="KW-1185">Reference proteome</keyword>
<name>A0A834KMT0_VESGE</name>
<feature type="compositionally biased region" description="Basic and acidic residues" evidence="8">
    <location>
        <begin position="622"/>
        <end position="700"/>
    </location>
</feature>
<evidence type="ECO:0000256" key="2">
    <source>
        <dbReference type="ARBA" id="ARBA00004186"/>
    </source>
</evidence>
<proteinExistence type="inferred from homology"/>
<keyword evidence="5" id="KW-0159">Chromosome partition</keyword>
<evidence type="ECO:0000256" key="5">
    <source>
        <dbReference type="ARBA" id="ARBA00022829"/>
    </source>
</evidence>
<dbReference type="Pfam" id="PF03941">
    <property type="entry name" value="INCENP_ARK-bind"/>
    <property type="match status" value="1"/>
</dbReference>
<organism evidence="10 11">
    <name type="scientific">Vespula germanica</name>
    <name type="common">German yellow jacket</name>
    <name type="synonym">Paravespula germanica</name>
    <dbReference type="NCBI Taxonomy" id="30212"/>
    <lineage>
        <taxon>Eukaryota</taxon>
        <taxon>Metazoa</taxon>
        <taxon>Ecdysozoa</taxon>
        <taxon>Arthropoda</taxon>
        <taxon>Hexapoda</taxon>
        <taxon>Insecta</taxon>
        <taxon>Pterygota</taxon>
        <taxon>Neoptera</taxon>
        <taxon>Endopterygota</taxon>
        <taxon>Hymenoptera</taxon>
        <taxon>Apocrita</taxon>
        <taxon>Aculeata</taxon>
        <taxon>Vespoidea</taxon>
        <taxon>Vespidae</taxon>
        <taxon>Vespinae</taxon>
        <taxon>Vespula</taxon>
    </lineage>
</organism>
<feature type="compositionally biased region" description="Polar residues" evidence="8">
    <location>
        <begin position="142"/>
        <end position="153"/>
    </location>
</feature>
<gene>
    <name evidence="10" type="ORF">HZH68_004007</name>
</gene>
<dbReference type="GO" id="GO:0000776">
    <property type="term" value="C:kinetochore"/>
    <property type="evidence" value="ECO:0007669"/>
    <property type="project" value="TreeGrafter"/>
</dbReference>
<feature type="region of interest" description="Disordered" evidence="8">
    <location>
        <begin position="772"/>
        <end position="809"/>
    </location>
</feature>
<dbReference type="GO" id="GO:0051310">
    <property type="term" value="P:metaphase chromosome alignment"/>
    <property type="evidence" value="ECO:0007669"/>
    <property type="project" value="TreeGrafter"/>
</dbReference>
<evidence type="ECO:0000259" key="9">
    <source>
        <dbReference type="Pfam" id="PF03941"/>
    </source>
</evidence>
<dbReference type="GO" id="GO:0051257">
    <property type="term" value="P:meiotic spindle midzone assembly"/>
    <property type="evidence" value="ECO:0007669"/>
    <property type="project" value="TreeGrafter"/>
</dbReference>
<evidence type="ECO:0000256" key="3">
    <source>
        <dbReference type="ARBA" id="ARBA00010042"/>
    </source>
</evidence>
<dbReference type="Proteomes" id="UP000617340">
    <property type="component" value="Unassembled WGS sequence"/>
</dbReference>
<keyword evidence="6" id="KW-0206">Cytoskeleton</keyword>
<dbReference type="GO" id="GO:1990385">
    <property type="term" value="C:meiotic spindle midzone"/>
    <property type="evidence" value="ECO:0007669"/>
    <property type="project" value="TreeGrafter"/>
</dbReference>